<name>A0A6M3KFM6_9ZZZZ</name>
<dbReference type="EMBL" id="MT141444">
    <property type="protein sequence ID" value="QJA61534.1"/>
    <property type="molecule type" value="Genomic_DNA"/>
</dbReference>
<reference evidence="2" key="1">
    <citation type="submission" date="2020-03" db="EMBL/GenBank/DDBJ databases">
        <title>The deep terrestrial virosphere.</title>
        <authorList>
            <person name="Holmfeldt K."/>
            <person name="Nilsson E."/>
            <person name="Simone D."/>
            <person name="Lopez-Fernandez M."/>
            <person name="Wu X."/>
            <person name="de Brujin I."/>
            <person name="Lundin D."/>
            <person name="Andersson A."/>
            <person name="Bertilsson S."/>
            <person name="Dopson M."/>
        </authorList>
    </citation>
    <scope>NUCLEOTIDE SEQUENCE</scope>
    <source>
        <strain evidence="2">MM415A00747</strain>
        <strain evidence="1">MM415B00927</strain>
    </source>
</reference>
<dbReference type="EMBL" id="MT142416">
    <property type="protein sequence ID" value="QJA80308.1"/>
    <property type="molecule type" value="Genomic_DNA"/>
</dbReference>
<organism evidence="2">
    <name type="scientific">viral metagenome</name>
    <dbReference type="NCBI Taxonomy" id="1070528"/>
    <lineage>
        <taxon>unclassified sequences</taxon>
        <taxon>metagenomes</taxon>
        <taxon>organismal metagenomes</taxon>
    </lineage>
</organism>
<dbReference type="AlphaFoldDB" id="A0A6M3KFM6"/>
<sequence>MGGELCYRKSYERGPWYEIQSVKEVIIAKEVKGKDASFERDLLKSWAKYESFKGAKEALASCGNASPRS</sequence>
<protein>
    <submittedName>
        <fullName evidence="2">Uncharacterized protein</fullName>
    </submittedName>
</protein>
<gene>
    <name evidence="2" type="ORF">MM415A00747_0014</name>
    <name evidence="1" type="ORF">MM415B00927_0021</name>
</gene>
<accession>A0A6M3KFM6</accession>
<proteinExistence type="predicted"/>
<evidence type="ECO:0000313" key="1">
    <source>
        <dbReference type="EMBL" id="QJA61534.1"/>
    </source>
</evidence>
<evidence type="ECO:0000313" key="2">
    <source>
        <dbReference type="EMBL" id="QJA80308.1"/>
    </source>
</evidence>